<evidence type="ECO:0000313" key="2">
    <source>
        <dbReference type="Proteomes" id="UP000005546"/>
    </source>
</evidence>
<dbReference type="Proteomes" id="UP000005546">
    <property type="component" value="Unassembled WGS sequence"/>
</dbReference>
<evidence type="ECO:0000313" key="1">
    <source>
        <dbReference type="EMBL" id="EGG55949.1"/>
    </source>
</evidence>
<name>F3QRL1_9BACT</name>
<reference evidence="1 2" key="1">
    <citation type="submission" date="2011-02" db="EMBL/GenBank/DDBJ databases">
        <authorList>
            <person name="Weinstock G."/>
            <person name="Sodergren E."/>
            <person name="Clifton S."/>
            <person name="Fulton L."/>
            <person name="Fulton B."/>
            <person name="Courtney L."/>
            <person name="Fronick C."/>
            <person name="Harrison M."/>
            <person name="Strong C."/>
            <person name="Farmer C."/>
            <person name="Delahaunty K."/>
            <person name="Markovic C."/>
            <person name="Hall O."/>
            <person name="Minx P."/>
            <person name="Tomlinson C."/>
            <person name="Mitreva M."/>
            <person name="Hou S."/>
            <person name="Chen J."/>
            <person name="Wollam A."/>
            <person name="Pepin K.H."/>
            <person name="Johnson M."/>
            <person name="Bhonagiri V."/>
            <person name="Zhang X."/>
            <person name="Suruliraj S."/>
            <person name="Warren W."/>
            <person name="Chinwalla A."/>
            <person name="Mardis E.R."/>
            <person name="Wilson R.K."/>
        </authorList>
    </citation>
    <scope>NUCLEOTIDE SEQUENCE [LARGE SCALE GENOMIC DNA]</scope>
    <source>
        <strain evidence="1 2">YIT 11841</strain>
    </source>
</reference>
<gene>
    <name evidence="1" type="ORF">HMPREF9442_00815</name>
</gene>
<dbReference type="HOGENOM" id="CLU_2863800_0_0_10"/>
<dbReference type="EMBL" id="AFBR01000022">
    <property type="protein sequence ID" value="EGG55949.1"/>
    <property type="molecule type" value="Genomic_DNA"/>
</dbReference>
<accession>F3QRL1</accession>
<dbReference type="OrthoDB" id="9867316at2"/>
<protein>
    <submittedName>
        <fullName evidence="1">Uncharacterized protein</fullName>
    </submittedName>
</protein>
<sequence>MPFRPSDYEGEEAWTLVYRHEAKVLKSDKTGSQEAAKSFGAEREINLSRTKNRSAEIDFQIYGD</sequence>
<organism evidence="1 2">
    <name type="scientific">Paraprevotella xylaniphila YIT 11841</name>
    <dbReference type="NCBI Taxonomy" id="762982"/>
    <lineage>
        <taxon>Bacteria</taxon>
        <taxon>Pseudomonadati</taxon>
        <taxon>Bacteroidota</taxon>
        <taxon>Bacteroidia</taxon>
        <taxon>Bacteroidales</taxon>
        <taxon>Prevotellaceae</taxon>
        <taxon>Paraprevotella</taxon>
    </lineage>
</organism>
<keyword evidence="2" id="KW-1185">Reference proteome</keyword>
<dbReference type="AlphaFoldDB" id="F3QRL1"/>
<comment type="caution">
    <text evidence="1">The sequence shown here is derived from an EMBL/GenBank/DDBJ whole genome shotgun (WGS) entry which is preliminary data.</text>
</comment>
<proteinExistence type="predicted"/>